<protein>
    <submittedName>
        <fullName evidence="2">Radical SAM-linked protein</fullName>
    </submittedName>
</protein>
<dbReference type="Pfam" id="PF10105">
    <property type="entry name" value="DUF2344"/>
    <property type="match status" value="1"/>
</dbReference>
<accession>A0A1T4M597</accession>
<dbReference type="OrthoDB" id="9780488at2"/>
<evidence type="ECO:0000259" key="1">
    <source>
        <dbReference type="Pfam" id="PF10105"/>
    </source>
</evidence>
<feature type="domain" description="DUF2344" evidence="1">
    <location>
        <begin position="2"/>
        <end position="197"/>
    </location>
</feature>
<evidence type="ECO:0000313" key="3">
    <source>
        <dbReference type="Proteomes" id="UP000189857"/>
    </source>
</evidence>
<proteinExistence type="predicted"/>
<gene>
    <name evidence="2" type="ORF">SAMN02745110_01119</name>
</gene>
<dbReference type="InterPro" id="IPR018768">
    <property type="entry name" value="DUF2344"/>
</dbReference>
<dbReference type="NCBIfam" id="TIGR03936">
    <property type="entry name" value="sam_1_link_chp"/>
    <property type="match status" value="1"/>
</dbReference>
<dbReference type="RefSeq" id="WP_078786950.1">
    <property type="nucleotide sequence ID" value="NZ_FMTO01000004.1"/>
</dbReference>
<keyword evidence="3" id="KW-1185">Reference proteome</keyword>
<reference evidence="2 3" key="1">
    <citation type="submission" date="2017-02" db="EMBL/GenBank/DDBJ databases">
        <authorList>
            <person name="Peterson S.W."/>
        </authorList>
    </citation>
    <scope>NUCLEOTIDE SEQUENCE [LARGE SCALE GENOMIC DNA]</scope>
    <source>
        <strain evidence="2 3">ATCC 17233</strain>
    </source>
</reference>
<dbReference type="AlphaFoldDB" id="A0A1T4M597"/>
<name>A0A1T4M597_9FIRM</name>
<organism evidence="2 3">
    <name type="scientific">Eubacterium ruminantium</name>
    <dbReference type="NCBI Taxonomy" id="42322"/>
    <lineage>
        <taxon>Bacteria</taxon>
        <taxon>Bacillati</taxon>
        <taxon>Bacillota</taxon>
        <taxon>Clostridia</taxon>
        <taxon>Eubacteriales</taxon>
        <taxon>Eubacteriaceae</taxon>
        <taxon>Eubacterium</taxon>
    </lineage>
</organism>
<dbReference type="EMBL" id="FUXA01000006">
    <property type="protein sequence ID" value="SJZ62179.1"/>
    <property type="molecule type" value="Genomic_DNA"/>
</dbReference>
<sequence length="243" mass="27684">MKVRIKYSKTGPLKFISHLDVMRYFQKAIRRAELDIKYSTGMSPHQIISFAAPMPLMMESVGEYCDAEFESVTTSDDIIERFNNVGSPFIKMIDIVELPDDAINSMAAVTASDYLVTLTDKGIAFYKNHFQLDDSEILEKVSQAIEDLKGEDSINVLKKTKKSEVVTDIKPLIYDMNFRDNGIYMLLATGSHENIKPENVLTALCDKFGTEYDRFMYNVLRLETYFGDKKTGFKPLSEAGNRF</sequence>
<evidence type="ECO:0000313" key="2">
    <source>
        <dbReference type="EMBL" id="SJZ62179.1"/>
    </source>
</evidence>
<dbReference type="Proteomes" id="UP000189857">
    <property type="component" value="Unassembled WGS sequence"/>
</dbReference>